<evidence type="ECO:0000313" key="3">
    <source>
        <dbReference type="Proteomes" id="UP000295375"/>
    </source>
</evidence>
<reference evidence="2 3" key="1">
    <citation type="submission" date="2019-03" db="EMBL/GenBank/DDBJ databases">
        <title>Genomic Encyclopedia of Type Strains, Phase IV (KMG-IV): sequencing the most valuable type-strain genomes for metagenomic binning, comparative biology and taxonomic classification.</title>
        <authorList>
            <person name="Goeker M."/>
        </authorList>
    </citation>
    <scope>NUCLEOTIDE SEQUENCE [LARGE SCALE GENOMIC DNA]</scope>
    <source>
        <strain evidence="2 3">DSM 103792</strain>
    </source>
</reference>
<feature type="signal peptide" evidence="1">
    <location>
        <begin position="1"/>
        <end position="21"/>
    </location>
</feature>
<feature type="chain" id="PRO_5020608281" description="Phosphate ABC transporter substrate-binding protein" evidence="1">
    <location>
        <begin position="22"/>
        <end position="137"/>
    </location>
</feature>
<dbReference type="OrthoDB" id="5368544at2"/>
<dbReference type="Proteomes" id="UP000295375">
    <property type="component" value="Unassembled WGS sequence"/>
</dbReference>
<keyword evidence="3" id="KW-1185">Reference proteome</keyword>
<sequence length="137" mass="14832">MKAQTFIRWMLVPCLSFPVFADVAVIAHPSNAMSLTADDVQRLFLGKSKSFPGGGEATPVSNKNDAVREQFNQSLLGKNESQIKAYWSQLVFTGKGTPPKELDSDDAVKQFVANNPTAIGYIDAAKVDGSVKVVLNQ</sequence>
<dbReference type="SUPFAM" id="SSF53850">
    <property type="entry name" value="Periplasmic binding protein-like II"/>
    <property type="match status" value="1"/>
</dbReference>
<proteinExistence type="predicted"/>
<dbReference type="AlphaFoldDB" id="A0A4R6V0D2"/>
<evidence type="ECO:0008006" key="4">
    <source>
        <dbReference type="Google" id="ProtNLM"/>
    </source>
</evidence>
<organism evidence="2 3">
    <name type="scientific">Permianibacter aggregans</name>
    <dbReference type="NCBI Taxonomy" id="1510150"/>
    <lineage>
        <taxon>Bacteria</taxon>
        <taxon>Pseudomonadati</taxon>
        <taxon>Pseudomonadota</taxon>
        <taxon>Gammaproteobacteria</taxon>
        <taxon>Pseudomonadales</taxon>
        <taxon>Pseudomonadaceae</taxon>
        <taxon>Permianibacter</taxon>
    </lineage>
</organism>
<dbReference type="Gene3D" id="3.40.190.10">
    <property type="entry name" value="Periplasmic binding protein-like II"/>
    <property type="match status" value="1"/>
</dbReference>
<dbReference type="RefSeq" id="WP_133587328.1">
    <property type="nucleotide sequence ID" value="NZ_CP037953.1"/>
</dbReference>
<gene>
    <name evidence="2" type="ORF">EV696_101361</name>
</gene>
<keyword evidence="1" id="KW-0732">Signal</keyword>
<accession>A0A4R6V0D2</accession>
<protein>
    <recommendedName>
        <fullName evidence="4">Phosphate ABC transporter substrate-binding protein</fullName>
    </recommendedName>
</protein>
<comment type="caution">
    <text evidence="2">The sequence shown here is derived from an EMBL/GenBank/DDBJ whole genome shotgun (WGS) entry which is preliminary data.</text>
</comment>
<evidence type="ECO:0000313" key="2">
    <source>
        <dbReference type="EMBL" id="TDQ51385.1"/>
    </source>
</evidence>
<dbReference type="EMBL" id="SNYM01000001">
    <property type="protein sequence ID" value="TDQ51385.1"/>
    <property type="molecule type" value="Genomic_DNA"/>
</dbReference>
<name>A0A4R6V0D2_9GAMM</name>
<evidence type="ECO:0000256" key="1">
    <source>
        <dbReference type="SAM" id="SignalP"/>
    </source>
</evidence>